<comment type="caution">
    <text evidence="1">The sequence shown here is derived from an EMBL/GenBank/DDBJ whole genome shotgun (WGS) entry which is preliminary data.</text>
</comment>
<evidence type="ECO:0000313" key="1">
    <source>
        <dbReference type="EMBL" id="PTW57658.1"/>
    </source>
</evidence>
<gene>
    <name evidence="1" type="ORF">C8N35_110137</name>
</gene>
<proteinExistence type="predicted"/>
<sequence>MPTILISPPAGEPVSLAQAKAFLRVDHNDEDALIEALVTAARLQVENATGRALMSQGWRTVLDAWPAHRVVRITRSPVAAIDAVTVYDADGVASVLDPDDLRLDTAGRPSRLVVSASAPAPGTAVNGIEIDFTAGYGTAADVPEPLTLAIRRLVAHWYENRESNPGGDVPGPVAALLAPYRLVSLGGR</sequence>
<dbReference type="Proteomes" id="UP000244081">
    <property type="component" value="Unassembled WGS sequence"/>
</dbReference>
<accession>A0A2T5V1Q0</accession>
<keyword evidence="2" id="KW-1185">Reference proteome</keyword>
<dbReference type="NCBIfam" id="TIGR01560">
    <property type="entry name" value="put_DNA_pack"/>
    <property type="match status" value="2"/>
</dbReference>
<dbReference type="Gene3D" id="1.10.3230.30">
    <property type="entry name" value="Phage gp6-like head-tail connector protein"/>
    <property type="match status" value="1"/>
</dbReference>
<protein>
    <submittedName>
        <fullName evidence="1">Putative phiE125 gp8 family phage protein</fullName>
    </submittedName>
</protein>
<name>A0A2T5V1Q0_9HYPH</name>
<organism evidence="1 2">
    <name type="scientific">Breoghania corrubedonensis</name>
    <dbReference type="NCBI Taxonomy" id="665038"/>
    <lineage>
        <taxon>Bacteria</taxon>
        <taxon>Pseudomonadati</taxon>
        <taxon>Pseudomonadota</taxon>
        <taxon>Alphaproteobacteria</taxon>
        <taxon>Hyphomicrobiales</taxon>
        <taxon>Stappiaceae</taxon>
        <taxon>Breoghania</taxon>
    </lineage>
</organism>
<dbReference type="CDD" id="cd08054">
    <property type="entry name" value="gp6"/>
    <property type="match status" value="1"/>
</dbReference>
<dbReference type="EMBL" id="QAYG01000010">
    <property type="protein sequence ID" value="PTW57658.1"/>
    <property type="molecule type" value="Genomic_DNA"/>
</dbReference>
<dbReference type="Pfam" id="PF05135">
    <property type="entry name" value="Phage_connect_1"/>
    <property type="match status" value="1"/>
</dbReference>
<dbReference type="InterPro" id="IPR011738">
    <property type="entry name" value="Phage_CHP"/>
</dbReference>
<dbReference type="NCBIfam" id="TIGR02215">
    <property type="entry name" value="phage_chp_gp8"/>
    <property type="match status" value="1"/>
</dbReference>
<evidence type="ECO:0000313" key="2">
    <source>
        <dbReference type="Proteomes" id="UP000244081"/>
    </source>
</evidence>
<dbReference type="InterPro" id="IPR021146">
    <property type="entry name" value="Phage_gp6-like_head-tail"/>
</dbReference>
<dbReference type="AlphaFoldDB" id="A0A2T5V1Q0"/>
<reference evidence="1 2" key="1">
    <citation type="submission" date="2018-04" db="EMBL/GenBank/DDBJ databases">
        <title>Genomic Encyclopedia of Archaeal and Bacterial Type Strains, Phase II (KMG-II): from individual species to whole genera.</title>
        <authorList>
            <person name="Goeker M."/>
        </authorList>
    </citation>
    <scope>NUCLEOTIDE SEQUENCE [LARGE SCALE GENOMIC DNA]</scope>
    <source>
        <strain evidence="1 2">DSM 23382</strain>
    </source>
</reference>
<dbReference type="OrthoDB" id="7597216at2"/>
<dbReference type="InterPro" id="IPR006450">
    <property type="entry name" value="Phage_HK97_gp6-like"/>
</dbReference>